<keyword evidence="4 12" id="KW-0812">Transmembrane</keyword>
<dbReference type="CDD" id="cd03249">
    <property type="entry name" value="ABC_MTABC3_MDL1_MDL2"/>
    <property type="match status" value="1"/>
</dbReference>
<keyword evidence="5" id="KW-0677">Repeat</keyword>
<keyword evidence="3" id="KW-0813">Transport</keyword>
<evidence type="ECO:0000256" key="3">
    <source>
        <dbReference type="ARBA" id="ARBA00022448"/>
    </source>
</evidence>
<name>A0A9D4HA43_DREPO</name>
<protein>
    <recommendedName>
        <fullName evidence="17">p-glycoprotein</fullName>
    </recommendedName>
</protein>
<keyword evidence="7" id="KW-0067">ATP-binding</keyword>
<dbReference type="SMART" id="SM00382">
    <property type="entry name" value="AAA"/>
    <property type="match status" value="1"/>
</dbReference>
<dbReference type="InterPro" id="IPR011527">
    <property type="entry name" value="ABC1_TM_dom"/>
</dbReference>
<dbReference type="InterPro" id="IPR003439">
    <property type="entry name" value="ABC_transporter-like_ATP-bd"/>
</dbReference>
<feature type="transmembrane region" description="Helical" evidence="12">
    <location>
        <begin position="145"/>
        <end position="165"/>
    </location>
</feature>
<reference evidence="15" key="1">
    <citation type="journal article" date="2019" name="bioRxiv">
        <title>The Genome of the Zebra Mussel, Dreissena polymorpha: A Resource for Invasive Species Research.</title>
        <authorList>
            <person name="McCartney M.A."/>
            <person name="Auch B."/>
            <person name="Kono T."/>
            <person name="Mallez S."/>
            <person name="Zhang Y."/>
            <person name="Obille A."/>
            <person name="Becker A."/>
            <person name="Abrahante J.E."/>
            <person name="Garbe J."/>
            <person name="Badalamenti J.P."/>
            <person name="Herman A."/>
            <person name="Mangelson H."/>
            <person name="Liachko I."/>
            <person name="Sullivan S."/>
            <person name="Sone E.D."/>
            <person name="Koren S."/>
            <person name="Silverstein K.A.T."/>
            <person name="Beckman K.B."/>
            <person name="Gohl D.M."/>
        </authorList>
    </citation>
    <scope>NUCLEOTIDE SEQUENCE</scope>
    <source>
        <strain evidence="15">Duluth1</strain>
        <tissue evidence="15">Whole animal</tissue>
    </source>
</reference>
<keyword evidence="10 12" id="KW-0472">Membrane</keyword>
<dbReference type="PANTHER" id="PTHR43394:SF18">
    <property type="entry name" value="ABC TRANSPORTER B FAMILY MEMBER 11-LIKE"/>
    <property type="match status" value="1"/>
</dbReference>
<proteinExistence type="inferred from homology"/>
<reference evidence="15" key="2">
    <citation type="submission" date="2020-11" db="EMBL/GenBank/DDBJ databases">
        <authorList>
            <person name="McCartney M.A."/>
            <person name="Auch B."/>
            <person name="Kono T."/>
            <person name="Mallez S."/>
            <person name="Becker A."/>
            <person name="Gohl D.M."/>
            <person name="Silverstein K.A.T."/>
            <person name="Koren S."/>
            <person name="Bechman K.B."/>
            <person name="Herman A."/>
            <person name="Abrahante J.E."/>
            <person name="Garbe J."/>
        </authorList>
    </citation>
    <scope>NUCLEOTIDE SEQUENCE</scope>
    <source>
        <strain evidence="15">Duluth1</strain>
        <tissue evidence="15">Whole animal</tissue>
    </source>
</reference>
<evidence type="ECO:0000256" key="6">
    <source>
        <dbReference type="ARBA" id="ARBA00022741"/>
    </source>
</evidence>
<dbReference type="AlphaFoldDB" id="A0A9D4HA43"/>
<evidence type="ECO:0000313" key="15">
    <source>
        <dbReference type="EMBL" id="KAH3830233.1"/>
    </source>
</evidence>
<dbReference type="GO" id="GO:0015421">
    <property type="term" value="F:ABC-type oligopeptide transporter activity"/>
    <property type="evidence" value="ECO:0007669"/>
    <property type="project" value="TreeGrafter"/>
</dbReference>
<dbReference type="PROSITE" id="PS50929">
    <property type="entry name" value="ABC_TM1F"/>
    <property type="match status" value="1"/>
</dbReference>
<dbReference type="PROSITE" id="PS50893">
    <property type="entry name" value="ABC_TRANSPORTER_2"/>
    <property type="match status" value="1"/>
</dbReference>
<evidence type="ECO:0000256" key="10">
    <source>
        <dbReference type="ARBA" id="ARBA00023136"/>
    </source>
</evidence>
<keyword evidence="9 12" id="KW-1133">Transmembrane helix</keyword>
<dbReference type="InterPro" id="IPR003593">
    <property type="entry name" value="AAA+_ATPase"/>
</dbReference>
<evidence type="ECO:0000259" key="14">
    <source>
        <dbReference type="PROSITE" id="PS50929"/>
    </source>
</evidence>
<comment type="caution">
    <text evidence="15">The sequence shown here is derived from an EMBL/GenBank/DDBJ whole genome shotgun (WGS) entry which is preliminary data.</text>
</comment>
<dbReference type="GO" id="GO:0090374">
    <property type="term" value="P:oligopeptide export from mitochondrion"/>
    <property type="evidence" value="ECO:0007669"/>
    <property type="project" value="TreeGrafter"/>
</dbReference>
<dbReference type="InterPro" id="IPR017871">
    <property type="entry name" value="ABC_transporter-like_CS"/>
</dbReference>
<dbReference type="InterPro" id="IPR039421">
    <property type="entry name" value="Type_1_exporter"/>
</dbReference>
<dbReference type="GO" id="GO:0005743">
    <property type="term" value="C:mitochondrial inner membrane"/>
    <property type="evidence" value="ECO:0007669"/>
    <property type="project" value="TreeGrafter"/>
</dbReference>
<dbReference type="GO" id="GO:0005524">
    <property type="term" value="F:ATP binding"/>
    <property type="evidence" value="ECO:0007669"/>
    <property type="project" value="UniProtKB-KW"/>
</dbReference>
<feature type="domain" description="ABC transmembrane type-1" evidence="14">
    <location>
        <begin position="106"/>
        <end position="393"/>
    </location>
</feature>
<keyword evidence="11" id="KW-0325">Glycoprotein</keyword>
<keyword evidence="6" id="KW-0547">Nucleotide-binding</keyword>
<keyword evidence="16" id="KW-1185">Reference proteome</keyword>
<dbReference type="GO" id="GO:0016887">
    <property type="term" value="F:ATP hydrolysis activity"/>
    <property type="evidence" value="ECO:0007669"/>
    <property type="project" value="InterPro"/>
</dbReference>
<dbReference type="Gene3D" id="3.40.50.300">
    <property type="entry name" value="P-loop containing nucleotide triphosphate hydrolases"/>
    <property type="match status" value="2"/>
</dbReference>
<evidence type="ECO:0000256" key="1">
    <source>
        <dbReference type="ARBA" id="ARBA00004141"/>
    </source>
</evidence>
<evidence type="ECO:0000313" key="16">
    <source>
        <dbReference type="Proteomes" id="UP000828390"/>
    </source>
</evidence>
<evidence type="ECO:0000256" key="7">
    <source>
        <dbReference type="ARBA" id="ARBA00022840"/>
    </source>
</evidence>
<dbReference type="PROSITE" id="PS00211">
    <property type="entry name" value="ABC_TRANSPORTER_1"/>
    <property type="match status" value="1"/>
</dbReference>
<evidence type="ECO:0000256" key="11">
    <source>
        <dbReference type="ARBA" id="ARBA00023180"/>
    </source>
</evidence>
<feature type="transmembrane region" description="Helical" evidence="12">
    <location>
        <begin position="102"/>
        <end position="133"/>
    </location>
</feature>
<comment type="similarity">
    <text evidence="2">Belongs to the ABC transporter superfamily. ABCB family. Multidrug resistance exporter (TC 3.A.1.201) subfamily.</text>
</comment>
<keyword evidence="8" id="KW-1278">Translocase</keyword>
<dbReference type="FunFam" id="1.20.1560.10:FF:000046">
    <property type="entry name" value="ATP-binding cassette subfamily B member 11"/>
    <property type="match status" value="1"/>
</dbReference>
<evidence type="ECO:0000256" key="9">
    <source>
        <dbReference type="ARBA" id="ARBA00022989"/>
    </source>
</evidence>
<evidence type="ECO:0000256" key="8">
    <source>
        <dbReference type="ARBA" id="ARBA00022967"/>
    </source>
</evidence>
<dbReference type="Gene3D" id="1.20.1560.10">
    <property type="entry name" value="ABC transporter type 1, transmembrane domain"/>
    <property type="match status" value="2"/>
</dbReference>
<dbReference type="PANTHER" id="PTHR43394">
    <property type="entry name" value="ATP-DEPENDENT PERMEASE MDL1, MITOCHONDRIAL"/>
    <property type="match status" value="1"/>
</dbReference>
<feature type="transmembrane region" description="Helical" evidence="12">
    <location>
        <begin position="330"/>
        <end position="357"/>
    </location>
</feature>
<evidence type="ECO:0000256" key="4">
    <source>
        <dbReference type="ARBA" id="ARBA00022692"/>
    </source>
</evidence>
<dbReference type="SUPFAM" id="SSF52540">
    <property type="entry name" value="P-loop containing nucleoside triphosphate hydrolases"/>
    <property type="match status" value="1"/>
</dbReference>
<gene>
    <name evidence="15" type="ORF">DPMN_103473</name>
</gene>
<dbReference type="Pfam" id="PF00005">
    <property type="entry name" value="ABC_tran"/>
    <property type="match status" value="1"/>
</dbReference>
<dbReference type="EMBL" id="JAIWYP010000004">
    <property type="protein sequence ID" value="KAH3830233.1"/>
    <property type="molecule type" value="Genomic_DNA"/>
</dbReference>
<feature type="transmembrane region" description="Helical" evidence="12">
    <location>
        <begin position="226"/>
        <end position="246"/>
    </location>
</feature>
<dbReference type="SUPFAM" id="SSF90123">
    <property type="entry name" value="ABC transporter transmembrane region"/>
    <property type="match status" value="1"/>
</dbReference>
<evidence type="ECO:0000256" key="5">
    <source>
        <dbReference type="ARBA" id="ARBA00022737"/>
    </source>
</evidence>
<comment type="subcellular location">
    <subcellularLocation>
        <location evidence="1">Membrane</location>
        <topology evidence="1">Multi-pass membrane protein</topology>
    </subcellularLocation>
</comment>
<evidence type="ECO:0000256" key="12">
    <source>
        <dbReference type="SAM" id="Phobius"/>
    </source>
</evidence>
<dbReference type="InterPro" id="IPR027417">
    <property type="entry name" value="P-loop_NTPase"/>
</dbReference>
<dbReference type="Proteomes" id="UP000828390">
    <property type="component" value="Unassembled WGS sequence"/>
</dbReference>
<feature type="transmembrane region" description="Helical" evidence="12">
    <location>
        <begin position="252"/>
        <end position="269"/>
    </location>
</feature>
<accession>A0A9D4HA43</accession>
<evidence type="ECO:0008006" key="17">
    <source>
        <dbReference type="Google" id="ProtNLM"/>
    </source>
</evidence>
<organism evidence="15 16">
    <name type="scientific">Dreissena polymorpha</name>
    <name type="common">Zebra mussel</name>
    <name type="synonym">Mytilus polymorpha</name>
    <dbReference type="NCBI Taxonomy" id="45954"/>
    <lineage>
        <taxon>Eukaryota</taxon>
        <taxon>Metazoa</taxon>
        <taxon>Spiralia</taxon>
        <taxon>Lophotrochozoa</taxon>
        <taxon>Mollusca</taxon>
        <taxon>Bivalvia</taxon>
        <taxon>Autobranchia</taxon>
        <taxon>Heteroconchia</taxon>
        <taxon>Euheterodonta</taxon>
        <taxon>Imparidentia</taxon>
        <taxon>Neoheterodontei</taxon>
        <taxon>Myida</taxon>
        <taxon>Dreissenoidea</taxon>
        <taxon>Dreissenidae</taxon>
        <taxon>Dreissena</taxon>
    </lineage>
</organism>
<dbReference type="InterPro" id="IPR036640">
    <property type="entry name" value="ABC1_TM_sf"/>
</dbReference>
<evidence type="ECO:0000259" key="13">
    <source>
        <dbReference type="PROSITE" id="PS50893"/>
    </source>
</evidence>
<dbReference type="FunFam" id="3.40.50.300:FF:000479">
    <property type="entry name" value="Multidrug resistance protein 1A"/>
    <property type="match status" value="1"/>
</dbReference>
<dbReference type="Pfam" id="PF00664">
    <property type="entry name" value="ABC_membrane"/>
    <property type="match status" value="1"/>
</dbReference>
<evidence type="ECO:0000256" key="2">
    <source>
        <dbReference type="ARBA" id="ARBA00007577"/>
    </source>
</evidence>
<sequence length="673" mass="74164">MIASFKDGVIVEKGTHNELMQKNGIYYQLVTQQSMVTEDDLEIEHFDKSEAKSAKSVEKLQRALSHSVSVDQPIAATKEKEKKKEKVNAGMGRIMKMNAPEWYLILLGCFAALINGGLMPAFAVIFAEILGVFQIQDRDEQERKIMMYSLMFVGLGVLSMITYFIQGFMFGKSGENLTVRIRSLSFKALLKQEMSYFDDHENNVGALCTRLSTDASQVQGVAGIRLGTTIMSLCSVISGVVIAFVYSWKLTLLIIGFLPFIMVGGMLQMKMLTGAAGKNKEALETAGKVAIESIENIRTVASLTRENMFVEKFLHELIGPYREAMKKAHIVGIAFSFSQAVIFFTYAAAFWLGAYLVERNEITYVDVFKAFSAVVFGGMAIGQASAMAPDAAKAQTSAEQIFKLLDRKPAIENEKGLGKKPAKGEFTSTIQFSSVKFRYPTRPDTVVLNGLQLSVEPGQTVALVGSSGCGKSTTVQLAERFYDVEDGVVMLDKYNIKDLNVGWLRSQIGIVSQEPVLFDLTIAENIAYGDNSREIPMDEIIAAARNANIHEFISSLPNGYNTSVGEKGGQLSGGQKQRVAIARALVRNPKILLLDEATSALDTESEKVVQEALDRAREGRTSIVIAHRLSTIQNADKICVIRHGVVTEEGKHSELMKQQGFYYKLNVAQARKK</sequence>
<dbReference type="CDD" id="cd18578">
    <property type="entry name" value="ABC_6TM_Pgp_ABCB1_D2_like"/>
    <property type="match status" value="1"/>
</dbReference>
<feature type="domain" description="ABC transporter" evidence="13">
    <location>
        <begin position="430"/>
        <end position="668"/>
    </location>
</feature>